<protein>
    <submittedName>
        <fullName evidence="2">Sulfate transporter</fullName>
    </submittedName>
</protein>
<keyword evidence="1" id="KW-0472">Membrane</keyword>
<feature type="transmembrane region" description="Helical" evidence="1">
    <location>
        <begin position="105"/>
        <end position="131"/>
    </location>
</feature>
<dbReference type="Pfam" id="PF16983">
    <property type="entry name" value="MFS_MOT1"/>
    <property type="match status" value="2"/>
</dbReference>
<keyword evidence="1" id="KW-1133">Transmembrane helix</keyword>
<dbReference type="Proteomes" id="UP000006048">
    <property type="component" value="Chromosome"/>
</dbReference>
<proteinExistence type="predicted"/>
<sequence length="376" mass="39585">MFMRFDRHELAGSFGDIGTDLPLLIGMIAAGGLDAGHVFLVFGSLQILSGIYYRLPMPMQPLKAMAVIVIAGKLSPGIIYGGGVAIGVTMLALTATGLLARVAALFPLAVVRGIQFGLGLSLALLAVRSYIWPSGVMGWYAAAGGFFIMLILWQNRRLPAGLVLVAAAVLYGALTQNTPTALATSWRADWLTFQLPSATDIATGFLLLALPQLPLSLANSVVATRQTCADLFPDRDVSIRKIGVTYGVANLVSASFGGVPVCHGSGGLVGHHNFGARTGASVVIYGAIFVTAALLFGHRAKDVLALFPLSVLGVILTFEAFGLMRLARLTEPAKWAQFVTLATGLVCAMAPHGFLVGSVTGITLYHAPNLWRKVRP</sequence>
<gene>
    <name evidence="2" type="ordered locus">Turpa_1326</name>
</gene>
<dbReference type="PANTHER" id="PTHR31970">
    <property type="match status" value="1"/>
</dbReference>
<dbReference type="KEGG" id="tpx:Turpa_1326"/>
<dbReference type="PANTHER" id="PTHR31970:SF9">
    <property type="entry name" value="MOLYBDATE TRANSPORTER 2"/>
    <property type="match status" value="1"/>
</dbReference>
<dbReference type="PATRIC" id="fig|869212.3.peg.1316"/>
<dbReference type="EMBL" id="CP002959">
    <property type="protein sequence ID" value="AFM11974.1"/>
    <property type="molecule type" value="Genomic_DNA"/>
</dbReference>
<dbReference type="HOGENOM" id="CLU_032158_1_0_12"/>
<reference evidence="2 3" key="1">
    <citation type="submission" date="2012-06" db="EMBL/GenBank/DDBJ databases">
        <title>The complete chromosome of genome of Turneriella parva DSM 21527.</title>
        <authorList>
            <consortium name="US DOE Joint Genome Institute (JGI-PGF)"/>
            <person name="Lucas S."/>
            <person name="Han J."/>
            <person name="Lapidus A."/>
            <person name="Bruce D."/>
            <person name="Goodwin L."/>
            <person name="Pitluck S."/>
            <person name="Peters L."/>
            <person name="Kyrpides N."/>
            <person name="Mavromatis K."/>
            <person name="Ivanova N."/>
            <person name="Mikhailova N."/>
            <person name="Chertkov O."/>
            <person name="Detter J.C."/>
            <person name="Tapia R."/>
            <person name="Han C."/>
            <person name="Land M."/>
            <person name="Hauser L."/>
            <person name="Markowitz V."/>
            <person name="Cheng J.-F."/>
            <person name="Hugenholtz P."/>
            <person name="Woyke T."/>
            <person name="Wu D."/>
            <person name="Gronow S."/>
            <person name="Wellnitz S."/>
            <person name="Brambilla E."/>
            <person name="Klenk H.-P."/>
            <person name="Eisen J.A."/>
        </authorList>
    </citation>
    <scope>NUCLEOTIDE SEQUENCE [LARGE SCALE GENOMIC DNA]</scope>
    <source>
        <strain evidence="3">ATCC BAA-1111 / DSM 21527 / NCTC 11395 / H</strain>
    </source>
</reference>
<feature type="transmembrane region" description="Helical" evidence="1">
    <location>
        <begin position="137"/>
        <end position="153"/>
    </location>
</feature>
<feature type="transmembrane region" description="Helical" evidence="1">
    <location>
        <begin position="335"/>
        <end position="365"/>
    </location>
</feature>
<keyword evidence="3" id="KW-1185">Reference proteome</keyword>
<feature type="transmembrane region" description="Helical" evidence="1">
    <location>
        <begin position="21"/>
        <end position="45"/>
    </location>
</feature>
<feature type="transmembrane region" description="Helical" evidence="1">
    <location>
        <begin position="65"/>
        <end position="93"/>
    </location>
</feature>
<organism evidence="2 3">
    <name type="scientific">Turneriella parva (strain ATCC BAA-1111 / DSM 21527 / NCTC 11395 / H)</name>
    <name type="common">Leptospira parva</name>
    <dbReference type="NCBI Taxonomy" id="869212"/>
    <lineage>
        <taxon>Bacteria</taxon>
        <taxon>Pseudomonadati</taxon>
        <taxon>Spirochaetota</taxon>
        <taxon>Spirochaetia</taxon>
        <taxon>Leptospirales</taxon>
        <taxon>Leptospiraceae</taxon>
        <taxon>Turneriella</taxon>
    </lineage>
</organism>
<dbReference type="GO" id="GO:0015098">
    <property type="term" value="F:molybdate ion transmembrane transporter activity"/>
    <property type="evidence" value="ECO:0007669"/>
    <property type="project" value="InterPro"/>
</dbReference>
<keyword evidence="1" id="KW-0812">Transmembrane</keyword>
<name>I4B3W7_TURPD</name>
<dbReference type="AlphaFoldDB" id="I4B3W7"/>
<evidence type="ECO:0000313" key="2">
    <source>
        <dbReference type="EMBL" id="AFM11974.1"/>
    </source>
</evidence>
<evidence type="ECO:0000256" key="1">
    <source>
        <dbReference type="SAM" id="Phobius"/>
    </source>
</evidence>
<feature type="transmembrane region" description="Helical" evidence="1">
    <location>
        <begin position="158"/>
        <end position="174"/>
    </location>
</feature>
<accession>I4B3W7</accession>
<dbReference type="InterPro" id="IPR031563">
    <property type="entry name" value="MOT1/MOT2"/>
</dbReference>
<dbReference type="STRING" id="869212.Turpa_1326"/>
<feature type="transmembrane region" description="Helical" evidence="1">
    <location>
        <begin position="303"/>
        <end position="323"/>
    </location>
</feature>
<feature type="transmembrane region" description="Helical" evidence="1">
    <location>
        <begin position="274"/>
        <end position="296"/>
    </location>
</feature>
<evidence type="ECO:0000313" key="3">
    <source>
        <dbReference type="Proteomes" id="UP000006048"/>
    </source>
</evidence>